<name>A0AC61RTI9_9FIRM</name>
<gene>
    <name evidence="1" type="ORF">E5329_16250</name>
</gene>
<proteinExistence type="predicted"/>
<reference evidence="1" key="1">
    <citation type="submission" date="2019-04" db="EMBL/GenBank/DDBJ databases">
        <title>Microbes associate with the intestines of laboratory mice.</title>
        <authorList>
            <person name="Navarre W."/>
            <person name="Wong E."/>
            <person name="Huang K."/>
            <person name="Tropini C."/>
            <person name="Ng K."/>
            <person name="Yu B."/>
        </authorList>
    </citation>
    <scope>NUCLEOTIDE SEQUENCE</scope>
    <source>
        <strain evidence="1">NM01_1-7b</strain>
    </source>
</reference>
<organism evidence="1 2">
    <name type="scientific">Petralouisia muris</name>
    <dbReference type="NCBI Taxonomy" id="3032872"/>
    <lineage>
        <taxon>Bacteria</taxon>
        <taxon>Bacillati</taxon>
        <taxon>Bacillota</taxon>
        <taxon>Clostridia</taxon>
        <taxon>Lachnospirales</taxon>
        <taxon>Lachnospiraceae</taxon>
        <taxon>Petralouisia</taxon>
    </lineage>
</organism>
<evidence type="ECO:0000313" key="2">
    <source>
        <dbReference type="Proteomes" id="UP000304953"/>
    </source>
</evidence>
<sequence length="430" mass="47685">MKKKLALILAGLLCALSFASCQSSNSTSEKGAAGGSGDQPKMVIAVSEQQVAFYRKAIAKYCKLHPETEVEIEVIPYIDNTPTEKTEKDRKAAKDMQVQIMAGKGPDVFLLDENNEVLPDMIKSSRNGVFLDLNTVMDGLKDLPLNQTVLKAGEVDGKQWFLPLGYMLAGVAVTDDMLGDWRPSSDQPAQFLEEVANHTGVEKFPSEFLLKDYIPGLFGSPVLDYEEKTITFSQELQDLAELLAERQELSSEEVSELPNVALMGHYIANSFETFVQNSLTSGIDVTFLPFPNGEGGINAQVNVFAAVRANSACASQAGEFLAFLLSDEMQGSTGWENFGSGRMPTALPINNNAFVPAYQYWFTYGTEEYQEAAAKKAEELFQLTQQVTTARFCQRENSLVFEAVFMTNENRSVEEKLDDLKNELRFYFEE</sequence>
<accession>A0AC61RTI9</accession>
<keyword evidence="2" id="KW-1185">Reference proteome</keyword>
<dbReference type="Proteomes" id="UP000304953">
    <property type="component" value="Unassembled WGS sequence"/>
</dbReference>
<comment type="caution">
    <text evidence="1">The sequence shown here is derived from an EMBL/GenBank/DDBJ whole genome shotgun (WGS) entry which is preliminary data.</text>
</comment>
<protein>
    <submittedName>
        <fullName evidence="1">Carbohydrate ABC transporter substrate-binding protein</fullName>
    </submittedName>
</protein>
<dbReference type="EMBL" id="SRYA01000033">
    <property type="protein sequence ID" value="TGY95209.1"/>
    <property type="molecule type" value="Genomic_DNA"/>
</dbReference>
<evidence type="ECO:0000313" key="1">
    <source>
        <dbReference type="EMBL" id="TGY95209.1"/>
    </source>
</evidence>